<evidence type="ECO:0000256" key="3">
    <source>
        <dbReference type="ARBA" id="ARBA00022692"/>
    </source>
</evidence>
<keyword evidence="2" id="KW-1003">Cell membrane</keyword>
<evidence type="ECO:0000256" key="4">
    <source>
        <dbReference type="ARBA" id="ARBA00022989"/>
    </source>
</evidence>
<evidence type="ECO:0000256" key="1">
    <source>
        <dbReference type="ARBA" id="ARBA00004651"/>
    </source>
</evidence>
<comment type="catalytic activity">
    <reaction evidence="7">
        <text>fluoride(in) = fluoride(out)</text>
        <dbReference type="Rhea" id="RHEA:76159"/>
        <dbReference type="ChEBI" id="CHEBI:17051"/>
    </reaction>
    <physiologicalReaction direction="left-to-right" evidence="7">
        <dbReference type="Rhea" id="RHEA:76160"/>
    </physiologicalReaction>
</comment>
<dbReference type="HAMAP" id="MF_00454">
    <property type="entry name" value="FluC"/>
    <property type="match status" value="1"/>
</dbReference>
<keyword evidence="5 8" id="KW-0472">Membrane</keyword>
<dbReference type="InterPro" id="IPR003691">
    <property type="entry name" value="FluC"/>
</dbReference>
<evidence type="ECO:0000256" key="5">
    <source>
        <dbReference type="ARBA" id="ARBA00023136"/>
    </source>
</evidence>
<name>A0A1W1CRD7_9ZZZZ</name>
<dbReference type="EMBL" id="FPHJ01000061">
    <property type="protein sequence ID" value="SFV68344.1"/>
    <property type="molecule type" value="Genomic_DNA"/>
</dbReference>
<evidence type="ECO:0000313" key="9">
    <source>
        <dbReference type="EMBL" id="SFV68344.1"/>
    </source>
</evidence>
<evidence type="ECO:0000256" key="7">
    <source>
        <dbReference type="ARBA" id="ARBA00035585"/>
    </source>
</evidence>
<sequence length="125" mass="13861">MNALMVIVGASFGALLRYYINIFIAQHWQNFPYATLTVNIIGSFLAGIFVVFILEKNLLGETWRLLLLVGFLGSLTTFSTFSFETLIMFENGLFLKALVNIGLNLLLSLAAVFLGAVIVRFFTAV</sequence>
<comment type="similarity">
    <text evidence="6">Belongs to the fluoride channel Fluc/FEX (TC 1.A.43) family.</text>
</comment>
<evidence type="ECO:0000256" key="6">
    <source>
        <dbReference type="ARBA" id="ARBA00035120"/>
    </source>
</evidence>
<keyword evidence="4 8" id="KW-1133">Transmembrane helix</keyword>
<evidence type="ECO:0000256" key="8">
    <source>
        <dbReference type="SAM" id="Phobius"/>
    </source>
</evidence>
<feature type="transmembrane region" description="Helical" evidence="8">
    <location>
        <begin position="7"/>
        <end position="25"/>
    </location>
</feature>
<organism evidence="9">
    <name type="scientific">hydrothermal vent metagenome</name>
    <dbReference type="NCBI Taxonomy" id="652676"/>
    <lineage>
        <taxon>unclassified sequences</taxon>
        <taxon>metagenomes</taxon>
        <taxon>ecological metagenomes</taxon>
    </lineage>
</organism>
<comment type="subcellular location">
    <subcellularLocation>
        <location evidence="1">Cell membrane</location>
        <topology evidence="1">Multi-pass membrane protein</topology>
    </subcellularLocation>
</comment>
<feature type="transmembrane region" description="Helical" evidence="8">
    <location>
        <begin position="31"/>
        <end position="54"/>
    </location>
</feature>
<dbReference type="Pfam" id="PF02537">
    <property type="entry name" value="CRCB"/>
    <property type="match status" value="1"/>
</dbReference>
<reference evidence="9" key="1">
    <citation type="submission" date="2016-10" db="EMBL/GenBank/DDBJ databases">
        <authorList>
            <person name="de Groot N.N."/>
        </authorList>
    </citation>
    <scope>NUCLEOTIDE SEQUENCE</scope>
</reference>
<proteinExistence type="inferred from homology"/>
<dbReference type="PANTHER" id="PTHR28259">
    <property type="entry name" value="FLUORIDE EXPORT PROTEIN 1-RELATED"/>
    <property type="match status" value="1"/>
</dbReference>
<accession>A0A1W1CRD7</accession>
<gene>
    <name evidence="9" type="ORF">MNB_SUP05-5-1008</name>
</gene>
<feature type="transmembrane region" description="Helical" evidence="8">
    <location>
        <begin position="101"/>
        <end position="122"/>
    </location>
</feature>
<protein>
    <submittedName>
        <fullName evidence="9">CrcB protein</fullName>
    </submittedName>
</protein>
<dbReference type="NCBIfam" id="TIGR00494">
    <property type="entry name" value="crcB"/>
    <property type="match status" value="1"/>
</dbReference>
<dbReference type="AlphaFoldDB" id="A0A1W1CRD7"/>
<dbReference type="GO" id="GO:1903425">
    <property type="term" value="F:fluoride transmembrane transporter activity"/>
    <property type="evidence" value="ECO:0007669"/>
    <property type="project" value="TreeGrafter"/>
</dbReference>
<evidence type="ECO:0000256" key="2">
    <source>
        <dbReference type="ARBA" id="ARBA00022475"/>
    </source>
</evidence>
<keyword evidence="3 8" id="KW-0812">Transmembrane</keyword>
<dbReference type="GO" id="GO:0005886">
    <property type="term" value="C:plasma membrane"/>
    <property type="evidence" value="ECO:0007669"/>
    <property type="project" value="UniProtKB-SubCell"/>
</dbReference>
<dbReference type="PANTHER" id="PTHR28259:SF1">
    <property type="entry name" value="FLUORIDE EXPORT PROTEIN 1-RELATED"/>
    <property type="match status" value="1"/>
</dbReference>
<feature type="transmembrane region" description="Helical" evidence="8">
    <location>
        <begin position="66"/>
        <end position="89"/>
    </location>
</feature>